<reference evidence="2 3" key="1">
    <citation type="submission" date="2018-08" db="EMBL/GenBank/DDBJ databases">
        <title>Lysinibacillus sp. YLB-03 draft genome sequence.</title>
        <authorList>
            <person name="Yu L."/>
        </authorList>
    </citation>
    <scope>NUCLEOTIDE SEQUENCE [LARGE SCALE GENOMIC DNA]</scope>
    <source>
        <strain evidence="2 3">YLB-03</strain>
    </source>
</reference>
<dbReference type="Proteomes" id="UP000265692">
    <property type="component" value="Unassembled WGS sequence"/>
</dbReference>
<feature type="transmembrane region" description="Helical" evidence="1">
    <location>
        <begin position="67"/>
        <end position="86"/>
    </location>
</feature>
<accession>A0A396SNT0</accession>
<keyword evidence="1" id="KW-1133">Transmembrane helix</keyword>
<name>A0A396SNT0_9BACL</name>
<evidence type="ECO:0000313" key="2">
    <source>
        <dbReference type="EMBL" id="RHW37500.1"/>
    </source>
</evidence>
<keyword evidence="1" id="KW-0472">Membrane</keyword>
<sequence>MKKTMNKLFKMLSILSFTGMIIIDHFPVMSIKPLAVSTLTLAILATITNDRSVLKKFPNLRKELFELIYLLGGLLLLFLLLTLLGGESQSGIGLNNPTIWILFAISTITILVRYLKLKKQQED</sequence>
<protein>
    <submittedName>
        <fullName evidence="2">Uncharacterized protein</fullName>
    </submittedName>
</protein>
<gene>
    <name evidence="2" type="ORF">D1B33_08155</name>
</gene>
<evidence type="ECO:0000256" key="1">
    <source>
        <dbReference type="SAM" id="Phobius"/>
    </source>
</evidence>
<proteinExistence type="predicted"/>
<keyword evidence="3" id="KW-1185">Reference proteome</keyword>
<dbReference type="EMBL" id="QWEI01000003">
    <property type="protein sequence ID" value="RHW37500.1"/>
    <property type="molecule type" value="Genomic_DNA"/>
</dbReference>
<comment type="caution">
    <text evidence="2">The sequence shown here is derived from an EMBL/GenBank/DDBJ whole genome shotgun (WGS) entry which is preliminary data.</text>
</comment>
<evidence type="ECO:0000313" key="3">
    <source>
        <dbReference type="Proteomes" id="UP000265692"/>
    </source>
</evidence>
<organism evidence="2 3">
    <name type="scientific">Ureibacillus yapensis</name>
    <dbReference type="NCBI Taxonomy" id="2304605"/>
    <lineage>
        <taxon>Bacteria</taxon>
        <taxon>Bacillati</taxon>
        <taxon>Bacillota</taxon>
        <taxon>Bacilli</taxon>
        <taxon>Bacillales</taxon>
        <taxon>Caryophanaceae</taxon>
        <taxon>Ureibacillus</taxon>
    </lineage>
</organism>
<keyword evidence="1" id="KW-0812">Transmembrane</keyword>
<dbReference type="AlphaFoldDB" id="A0A396SNT0"/>
<feature type="transmembrane region" description="Helical" evidence="1">
    <location>
        <begin position="98"/>
        <end position="115"/>
    </location>
</feature>
<dbReference type="RefSeq" id="WP_118875888.1">
    <property type="nucleotide sequence ID" value="NZ_QWEI01000003.1"/>
</dbReference>